<reference evidence="1" key="1">
    <citation type="submission" date="2023-03" db="EMBL/GenBank/DDBJ databases">
        <title>Actinoallomurus iriomotensis NBRC 103681.</title>
        <authorList>
            <person name="Ichikawa N."/>
            <person name="Sato H."/>
            <person name="Tonouchi N."/>
        </authorList>
    </citation>
    <scope>NUCLEOTIDE SEQUENCE</scope>
    <source>
        <strain evidence="1">NBRC 103681</strain>
    </source>
</reference>
<comment type="caution">
    <text evidence="1">The sequence shown here is derived from an EMBL/GenBank/DDBJ whole genome shotgun (WGS) entry which is preliminary data.</text>
</comment>
<sequence length="79" mass="8217">MRIDYVEGQGLLRAIIDDCTSAGFHVSGLRVAGTDASASASLVGVLLELSGRGSTDDLLPRLSGREGIREVMLTDGAVQ</sequence>
<organism evidence="1 2">
    <name type="scientific">Actinoallomurus iriomotensis</name>
    <dbReference type="NCBI Taxonomy" id="478107"/>
    <lineage>
        <taxon>Bacteria</taxon>
        <taxon>Bacillati</taxon>
        <taxon>Actinomycetota</taxon>
        <taxon>Actinomycetes</taxon>
        <taxon>Streptosporangiales</taxon>
        <taxon>Thermomonosporaceae</taxon>
        <taxon>Actinoallomurus</taxon>
    </lineage>
</organism>
<dbReference type="AlphaFoldDB" id="A0A9W6RGA4"/>
<accession>A0A9W6RGA4</accession>
<evidence type="ECO:0008006" key="3">
    <source>
        <dbReference type="Google" id="ProtNLM"/>
    </source>
</evidence>
<dbReference type="Proteomes" id="UP001165135">
    <property type="component" value="Unassembled WGS sequence"/>
</dbReference>
<evidence type="ECO:0000313" key="1">
    <source>
        <dbReference type="EMBL" id="GLY75044.1"/>
    </source>
</evidence>
<evidence type="ECO:0000313" key="2">
    <source>
        <dbReference type="Proteomes" id="UP001165135"/>
    </source>
</evidence>
<proteinExistence type="predicted"/>
<gene>
    <name evidence="1" type="ORF">Airi01_033110</name>
</gene>
<protein>
    <recommendedName>
        <fullName evidence="3">ACT domain-containing protein</fullName>
    </recommendedName>
</protein>
<dbReference type="RefSeq" id="WP_285621495.1">
    <property type="nucleotide sequence ID" value="NZ_BSTJ01000003.1"/>
</dbReference>
<dbReference type="EMBL" id="BSTJ01000003">
    <property type="protein sequence ID" value="GLY75044.1"/>
    <property type="molecule type" value="Genomic_DNA"/>
</dbReference>
<name>A0A9W6RGA4_9ACTN</name>